<evidence type="ECO:0000256" key="1">
    <source>
        <dbReference type="ARBA" id="ARBA00004141"/>
    </source>
</evidence>
<feature type="transmembrane region" description="Helical" evidence="5">
    <location>
        <begin position="174"/>
        <end position="194"/>
    </location>
</feature>
<reference evidence="7" key="2">
    <citation type="submission" date="2023-11" db="UniProtKB">
        <authorList>
            <consortium name="WormBaseParasite"/>
        </authorList>
    </citation>
    <scope>IDENTIFICATION</scope>
</reference>
<feature type="transmembrane region" description="Helical" evidence="5">
    <location>
        <begin position="341"/>
        <end position="359"/>
    </location>
</feature>
<dbReference type="GO" id="GO:0016020">
    <property type="term" value="C:membrane"/>
    <property type="evidence" value="ECO:0007669"/>
    <property type="project" value="UniProtKB-SubCell"/>
</dbReference>
<dbReference type="PANTHER" id="PTHR10924:SF6">
    <property type="entry name" value="SOLUTE CARRIER FAMILY 49 MEMBER A3"/>
    <property type="match status" value="1"/>
</dbReference>
<evidence type="ECO:0000313" key="7">
    <source>
        <dbReference type="WBParaSite" id="TREG1_9380.1"/>
    </source>
</evidence>
<feature type="transmembrane region" description="Helical" evidence="5">
    <location>
        <begin position="200"/>
        <end position="222"/>
    </location>
</feature>
<evidence type="ECO:0008006" key="8">
    <source>
        <dbReference type="Google" id="ProtNLM"/>
    </source>
</evidence>
<feature type="transmembrane region" description="Helical" evidence="5">
    <location>
        <begin position="103"/>
        <end position="120"/>
    </location>
</feature>
<evidence type="ECO:0000256" key="3">
    <source>
        <dbReference type="ARBA" id="ARBA00022989"/>
    </source>
</evidence>
<comment type="subcellular location">
    <subcellularLocation>
        <location evidence="1">Membrane</location>
        <topology evidence="1">Multi-pass membrane protein</topology>
    </subcellularLocation>
</comment>
<proteinExistence type="predicted"/>
<evidence type="ECO:0000256" key="4">
    <source>
        <dbReference type="ARBA" id="ARBA00023136"/>
    </source>
</evidence>
<name>A0AA85KFP4_TRIRE</name>
<sequence length="447" mass="49127">MAYESIVLNTNDGSVSDENIHNLKETNYRVYRTRWIVVIIFALLSCMNAYLWISFSPVANYFAEFYSTSYLILNLVSLIFPLITVILGIPIAYSIDYLGIRPIIWGTATCNLICGCLRAVSSTSYFNISSSARLALFILGQVIASFGQPFCLFSTTSLATSWFPDNQRTTGNTIASLGNALGIMFCNAFAPNYVKKSSDIVSFNYITLGIVIILFLLSITLVRKSEPPTPPSHVATLVKTRYRASESRNFLSLNPLLSFINSFIPLLKLYGFWIIMLTFGSCIGYFTVLSTFLQQMLCTKGYSNQFAGLCGLIMIIAGLIASGPFAVFVDRTGFLIETLKITFILSVLGCVGLSIVLWFSYQQVATTFCLICLGGFGFAQYSLSLEMAAEAAYPVSESVTTSLLIISSQLIAFIMLPVMQFSAPLAGNSTSITSTCGPEEMIQVMKF</sequence>
<keyword evidence="3 5" id="KW-1133">Transmembrane helix</keyword>
<dbReference type="PANTHER" id="PTHR10924">
    <property type="entry name" value="MAJOR FACILITATOR SUPERFAMILY PROTEIN-RELATED"/>
    <property type="match status" value="1"/>
</dbReference>
<feature type="transmembrane region" description="Helical" evidence="5">
    <location>
        <begin position="132"/>
        <end position="153"/>
    </location>
</feature>
<feature type="transmembrane region" description="Helical" evidence="5">
    <location>
        <begin position="306"/>
        <end position="329"/>
    </location>
</feature>
<feature type="transmembrane region" description="Helical" evidence="5">
    <location>
        <begin position="364"/>
        <end position="383"/>
    </location>
</feature>
<feature type="transmembrane region" description="Helical" evidence="5">
    <location>
        <begin position="35"/>
        <end position="53"/>
    </location>
</feature>
<dbReference type="AlphaFoldDB" id="A0AA85KFP4"/>
<keyword evidence="2 5" id="KW-0812">Transmembrane</keyword>
<organism evidence="6 7">
    <name type="scientific">Trichobilharzia regenti</name>
    <name type="common">Nasal bird schistosome</name>
    <dbReference type="NCBI Taxonomy" id="157069"/>
    <lineage>
        <taxon>Eukaryota</taxon>
        <taxon>Metazoa</taxon>
        <taxon>Spiralia</taxon>
        <taxon>Lophotrochozoa</taxon>
        <taxon>Platyhelminthes</taxon>
        <taxon>Trematoda</taxon>
        <taxon>Digenea</taxon>
        <taxon>Strigeidida</taxon>
        <taxon>Schistosomatoidea</taxon>
        <taxon>Schistosomatidae</taxon>
        <taxon>Trichobilharzia</taxon>
    </lineage>
</organism>
<feature type="transmembrane region" description="Helical" evidence="5">
    <location>
        <begin position="403"/>
        <end position="423"/>
    </location>
</feature>
<dbReference type="Proteomes" id="UP000050795">
    <property type="component" value="Unassembled WGS sequence"/>
</dbReference>
<dbReference type="GO" id="GO:0022857">
    <property type="term" value="F:transmembrane transporter activity"/>
    <property type="evidence" value="ECO:0007669"/>
    <property type="project" value="InterPro"/>
</dbReference>
<dbReference type="Pfam" id="PF07690">
    <property type="entry name" value="MFS_1"/>
    <property type="match status" value="1"/>
</dbReference>
<accession>A0AA85KFP4</accession>
<dbReference type="Gene3D" id="1.20.1250.20">
    <property type="entry name" value="MFS general substrate transporter like domains"/>
    <property type="match status" value="1"/>
</dbReference>
<feature type="transmembrane region" description="Helical" evidence="5">
    <location>
        <begin position="65"/>
        <end position="91"/>
    </location>
</feature>
<reference evidence="6" key="1">
    <citation type="submission" date="2022-06" db="EMBL/GenBank/DDBJ databases">
        <authorList>
            <person name="Berger JAMES D."/>
            <person name="Berger JAMES D."/>
        </authorList>
    </citation>
    <scope>NUCLEOTIDE SEQUENCE [LARGE SCALE GENOMIC DNA]</scope>
</reference>
<feature type="transmembrane region" description="Helical" evidence="5">
    <location>
        <begin position="273"/>
        <end position="294"/>
    </location>
</feature>
<evidence type="ECO:0000256" key="5">
    <source>
        <dbReference type="SAM" id="Phobius"/>
    </source>
</evidence>
<dbReference type="InterPro" id="IPR049680">
    <property type="entry name" value="FLVCR1-2_SLC49-like"/>
</dbReference>
<dbReference type="SUPFAM" id="SSF103473">
    <property type="entry name" value="MFS general substrate transporter"/>
    <property type="match status" value="1"/>
</dbReference>
<dbReference type="InterPro" id="IPR011701">
    <property type="entry name" value="MFS"/>
</dbReference>
<keyword evidence="4 5" id="KW-0472">Membrane</keyword>
<evidence type="ECO:0000313" key="6">
    <source>
        <dbReference type="Proteomes" id="UP000050795"/>
    </source>
</evidence>
<protein>
    <recommendedName>
        <fullName evidence="8">MFS domain-containing protein</fullName>
    </recommendedName>
</protein>
<evidence type="ECO:0000256" key="2">
    <source>
        <dbReference type="ARBA" id="ARBA00022692"/>
    </source>
</evidence>
<keyword evidence="6" id="KW-1185">Reference proteome</keyword>
<dbReference type="WBParaSite" id="TREG1_9380.1">
    <property type="protein sequence ID" value="TREG1_9380.1"/>
    <property type="gene ID" value="TREG1_9380"/>
</dbReference>
<dbReference type="InterPro" id="IPR036259">
    <property type="entry name" value="MFS_trans_sf"/>
</dbReference>